<dbReference type="GO" id="GO:0009636">
    <property type="term" value="P:response to toxic substance"/>
    <property type="evidence" value="ECO:0007669"/>
    <property type="project" value="InterPro"/>
</dbReference>
<dbReference type="AlphaFoldDB" id="A0AA92X6Q2"/>
<dbReference type="EMBL" id="QYYG01000003">
    <property type="protein sequence ID" value="RJF55482.1"/>
    <property type="molecule type" value="Genomic_DNA"/>
</dbReference>
<sequence length="43" mass="4466">MLKKSIIAIFSLMILASLTACNTTKGVGKDVQAGGEAIQRSAE</sequence>
<dbReference type="PROSITE" id="PS51257">
    <property type="entry name" value="PROKAR_LIPOPROTEIN"/>
    <property type="match status" value="1"/>
</dbReference>
<dbReference type="Pfam" id="PF08085">
    <property type="entry name" value="Entericidin"/>
    <property type="match status" value="1"/>
</dbReference>
<evidence type="ECO:0000256" key="3">
    <source>
        <dbReference type="ARBA" id="ARBA00022729"/>
    </source>
</evidence>
<comment type="similarity">
    <text evidence="1">Belongs to the EcnA/EcnB lipoprotein family.</text>
</comment>
<gene>
    <name evidence="8" type="ORF">D4100_14385</name>
</gene>
<evidence type="ECO:0000313" key="9">
    <source>
        <dbReference type="Proteomes" id="UP000284338"/>
    </source>
</evidence>
<dbReference type="Proteomes" id="UP000284338">
    <property type="component" value="Unassembled WGS sequence"/>
</dbReference>
<protein>
    <submittedName>
        <fullName evidence="8">Entericidin, EcnA/B family</fullName>
    </submittedName>
</protein>
<dbReference type="GO" id="GO:0016020">
    <property type="term" value="C:membrane"/>
    <property type="evidence" value="ECO:0007669"/>
    <property type="project" value="InterPro"/>
</dbReference>
<comment type="caution">
    <text evidence="8">The sequence shown here is derived from an EMBL/GenBank/DDBJ whole genome shotgun (WGS) entry which is preliminary data.</text>
</comment>
<keyword evidence="6" id="KW-0449">Lipoprotein</keyword>
<keyword evidence="9" id="KW-1185">Reference proteome</keyword>
<dbReference type="InterPro" id="IPR012556">
    <property type="entry name" value="Entericidin"/>
</dbReference>
<accession>A0AA92X6Q2</accession>
<evidence type="ECO:0000256" key="5">
    <source>
        <dbReference type="ARBA" id="ARBA00023139"/>
    </source>
</evidence>
<evidence type="ECO:0000313" key="8">
    <source>
        <dbReference type="EMBL" id="RJF55482.1"/>
    </source>
</evidence>
<evidence type="ECO:0000256" key="4">
    <source>
        <dbReference type="ARBA" id="ARBA00023136"/>
    </source>
</evidence>
<evidence type="ECO:0000256" key="6">
    <source>
        <dbReference type="ARBA" id="ARBA00023288"/>
    </source>
</evidence>
<feature type="chain" id="PRO_5041715275" evidence="7">
    <location>
        <begin position="21"/>
        <end position="43"/>
    </location>
</feature>
<keyword evidence="3 7" id="KW-0732">Signal</keyword>
<evidence type="ECO:0000256" key="2">
    <source>
        <dbReference type="ARBA" id="ARBA00022475"/>
    </source>
</evidence>
<keyword evidence="2" id="KW-1003">Cell membrane</keyword>
<name>A0AA92X6Q2_9GAMM</name>
<feature type="signal peptide" evidence="7">
    <location>
        <begin position="1"/>
        <end position="20"/>
    </location>
</feature>
<proteinExistence type="inferred from homology"/>
<dbReference type="RefSeq" id="WP_006322030.1">
    <property type="nucleotide sequence ID" value="NZ_QYYG01000003.1"/>
</dbReference>
<keyword evidence="4" id="KW-0472">Membrane</keyword>
<keyword evidence="5" id="KW-0564">Palmitate</keyword>
<evidence type="ECO:0000256" key="7">
    <source>
        <dbReference type="SAM" id="SignalP"/>
    </source>
</evidence>
<evidence type="ECO:0000256" key="1">
    <source>
        <dbReference type="ARBA" id="ARBA00010296"/>
    </source>
</evidence>
<organism evidence="8 9">
    <name type="scientific">Serratia inhibens</name>
    <dbReference type="NCBI Taxonomy" id="2338073"/>
    <lineage>
        <taxon>Bacteria</taxon>
        <taxon>Pseudomonadati</taxon>
        <taxon>Pseudomonadota</taxon>
        <taxon>Gammaproteobacteria</taxon>
        <taxon>Enterobacterales</taxon>
        <taxon>Yersiniaceae</taxon>
        <taxon>Serratia</taxon>
    </lineage>
</organism>
<reference evidence="8 9" key="1">
    <citation type="submission" date="2018-09" db="EMBL/GenBank/DDBJ databases">
        <title>Draft genome of a novel serratia sp. strain with antifungal activity.</title>
        <authorList>
            <person name="Dichmann S.I."/>
            <person name="Park B.P."/>
            <person name="Pathiraja D."/>
            <person name="Choi I.-G."/>
            <person name="Stougaard P."/>
            <person name="Hennessy R.C."/>
        </authorList>
    </citation>
    <scope>NUCLEOTIDE SEQUENCE [LARGE SCALE GENOMIC DNA]</scope>
    <source>
        <strain evidence="8 9">S40</strain>
    </source>
</reference>